<name>A0A9J6CQ47_POLVA</name>
<comment type="similarity">
    <text evidence="2">Belongs to the glutamate-gated ion channel (TC 1.A.10.1) family.</text>
</comment>
<dbReference type="Pfam" id="PF00060">
    <property type="entry name" value="Lig_chan"/>
    <property type="match status" value="1"/>
</dbReference>
<comment type="subcellular location">
    <subcellularLocation>
        <location evidence="1">Cell membrane</location>
        <topology evidence="1">Multi-pass membrane protein</topology>
    </subcellularLocation>
</comment>
<dbReference type="GO" id="GO:0050906">
    <property type="term" value="P:detection of stimulus involved in sensory perception"/>
    <property type="evidence" value="ECO:0007669"/>
    <property type="project" value="UniProtKB-ARBA"/>
</dbReference>
<dbReference type="PANTHER" id="PTHR42643">
    <property type="entry name" value="IONOTROPIC RECEPTOR 20A-RELATED"/>
    <property type="match status" value="1"/>
</dbReference>
<evidence type="ECO:0000313" key="13">
    <source>
        <dbReference type="Proteomes" id="UP001107558"/>
    </source>
</evidence>
<evidence type="ECO:0000259" key="10">
    <source>
        <dbReference type="Pfam" id="PF00060"/>
    </source>
</evidence>
<evidence type="ECO:0000256" key="6">
    <source>
        <dbReference type="ARBA" id="ARBA00023136"/>
    </source>
</evidence>
<dbReference type="InterPro" id="IPR056198">
    <property type="entry name" value="LBD_receptor"/>
</dbReference>
<dbReference type="Gene3D" id="3.40.190.10">
    <property type="entry name" value="Periplasmic binding protein-like II"/>
    <property type="match status" value="1"/>
</dbReference>
<keyword evidence="4 9" id="KW-0812">Transmembrane</keyword>
<evidence type="ECO:0000256" key="3">
    <source>
        <dbReference type="ARBA" id="ARBA00022475"/>
    </source>
</evidence>
<keyword evidence="3" id="KW-1003">Cell membrane</keyword>
<dbReference type="Gene3D" id="1.10.287.70">
    <property type="match status" value="1"/>
</dbReference>
<evidence type="ECO:0000256" key="8">
    <source>
        <dbReference type="ARBA" id="ARBA00023180"/>
    </source>
</evidence>
<keyword evidence="8" id="KW-0325">Glycoprotein</keyword>
<dbReference type="PANTHER" id="PTHR42643:SF30">
    <property type="entry name" value="IONOTROPIC RECEPTOR 40A-RELATED"/>
    <property type="match status" value="1"/>
</dbReference>
<proteinExistence type="inferred from homology"/>
<dbReference type="SUPFAM" id="SSF53850">
    <property type="entry name" value="Periplasmic binding protein-like II"/>
    <property type="match status" value="1"/>
</dbReference>
<dbReference type="OrthoDB" id="7739311at2759"/>
<organism evidence="12 13">
    <name type="scientific">Polypedilum vanderplanki</name>
    <name type="common">Sleeping chironomid midge</name>
    <dbReference type="NCBI Taxonomy" id="319348"/>
    <lineage>
        <taxon>Eukaryota</taxon>
        <taxon>Metazoa</taxon>
        <taxon>Ecdysozoa</taxon>
        <taxon>Arthropoda</taxon>
        <taxon>Hexapoda</taxon>
        <taxon>Insecta</taxon>
        <taxon>Pterygota</taxon>
        <taxon>Neoptera</taxon>
        <taxon>Endopterygota</taxon>
        <taxon>Diptera</taxon>
        <taxon>Nematocera</taxon>
        <taxon>Chironomoidea</taxon>
        <taxon>Chironomidae</taxon>
        <taxon>Chironominae</taxon>
        <taxon>Polypedilum</taxon>
        <taxon>Polypedilum</taxon>
    </lineage>
</organism>
<feature type="transmembrane region" description="Helical" evidence="9">
    <location>
        <begin position="552"/>
        <end position="572"/>
    </location>
</feature>
<protein>
    <submittedName>
        <fullName evidence="12">Uncharacterized protein</fullName>
    </submittedName>
</protein>
<evidence type="ECO:0000256" key="5">
    <source>
        <dbReference type="ARBA" id="ARBA00022989"/>
    </source>
</evidence>
<keyword evidence="5 9" id="KW-1133">Transmembrane helix</keyword>
<feature type="transmembrane region" description="Helical" evidence="9">
    <location>
        <begin position="367"/>
        <end position="383"/>
    </location>
</feature>
<evidence type="ECO:0000259" key="11">
    <source>
        <dbReference type="Pfam" id="PF24061"/>
    </source>
</evidence>
<dbReference type="InterPro" id="IPR001320">
    <property type="entry name" value="Iontro_rcpt_C"/>
</dbReference>
<evidence type="ECO:0000256" key="2">
    <source>
        <dbReference type="ARBA" id="ARBA00008685"/>
    </source>
</evidence>
<dbReference type="AlphaFoldDB" id="A0A9J6CQ47"/>
<evidence type="ECO:0000256" key="7">
    <source>
        <dbReference type="ARBA" id="ARBA00023170"/>
    </source>
</evidence>
<comment type="caution">
    <text evidence="12">The sequence shown here is derived from an EMBL/GenBank/DDBJ whole genome shotgun (WGS) entry which is preliminary data.</text>
</comment>
<dbReference type="InterPro" id="IPR052192">
    <property type="entry name" value="Insect_Ionotropic_Sensory_Rcpt"/>
</dbReference>
<reference evidence="12" key="1">
    <citation type="submission" date="2021-03" db="EMBL/GenBank/DDBJ databases">
        <title>Chromosome level genome of the anhydrobiotic midge Polypedilum vanderplanki.</title>
        <authorList>
            <person name="Yoshida Y."/>
            <person name="Kikawada T."/>
            <person name="Gusev O."/>
        </authorList>
    </citation>
    <scope>NUCLEOTIDE SEQUENCE</scope>
    <source>
        <strain evidence="12">NIAS01</strain>
        <tissue evidence="12">Whole body or cell culture</tissue>
    </source>
</reference>
<keyword evidence="7" id="KW-0675">Receptor</keyword>
<dbReference type="Pfam" id="PF24061">
    <property type="entry name" value="LBD_receptor"/>
    <property type="match status" value="1"/>
</dbReference>
<keyword evidence="13" id="KW-1185">Reference proteome</keyword>
<feature type="domain" description="Putative ionotropic receptor ligand binding" evidence="11">
    <location>
        <begin position="24"/>
        <end position="173"/>
    </location>
</feature>
<evidence type="ECO:0000256" key="1">
    <source>
        <dbReference type="ARBA" id="ARBA00004651"/>
    </source>
</evidence>
<evidence type="ECO:0000313" key="12">
    <source>
        <dbReference type="EMBL" id="KAG5684345.1"/>
    </source>
</evidence>
<evidence type="ECO:0000256" key="4">
    <source>
        <dbReference type="ARBA" id="ARBA00022692"/>
    </source>
</evidence>
<sequence>MEVIDKIVKSDLKMEISSINLITTKKSHKEKLLSKIIEKLSKEKSVIILNEESLNKLKIEKLMFNIFIIKSLEGFKNLSKKITNKKFNYGGYYVIIFENGTKEDSHEIFTLLWEFYIHNINLLRRENNTIIVETFIPFQPSKCNQTEPVEIAKYKNGKFITKPENFFPQKFKNFHRCPIKIPSFESSTPAILKRVLPDGTIEHYGRDVTNYRTLAEKLNLTLSIKFLNQYGSWGSILSNGTVTGAIGLVSRKEADFTLGNLLLKYERTQIMDYSNSYFLNSIVWIIPKGEPLSSFRKLIRPFDFWVWVFLIVTIFIGGITVLLILYQSISIKEFVFGEGVNTPFMNILLALFGVAQHKLPKRNFARFLLMSFMLFCLVIRSLYQGSVFQFLQASDREPEVASVEEMVKKGFTFYMHSSYDEYTRENILMKNHRKIIQPSEMNVIMNKTLEEGFKGTLLVSILDALYKNKLRAAKHEELLAVCKEFYMMTHISVYFPKNSYLVEPIDELLINFQSAGLLDFWSSNEISYKFLIYNDESNELKPMSIQHFSSTFQIWMISCCVAFVVFFLELFWKFFKTFKKIKNQI</sequence>
<evidence type="ECO:0000256" key="9">
    <source>
        <dbReference type="SAM" id="Phobius"/>
    </source>
</evidence>
<feature type="domain" description="Ionotropic glutamate receptor C-terminal" evidence="10">
    <location>
        <begin position="306"/>
        <end position="558"/>
    </location>
</feature>
<accession>A0A9J6CQ47</accession>
<dbReference type="EMBL" id="JADBJN010000001">
    <property type="protein sequence ID" value="KAG5684345.1"/>
    <property type="molecule type" value="Genomic_DNA"/>
</dbReference>
<feature type="transmembrane region" description="Helical" evidence="9">
    <location>
        <begin position="304"/>
        <end position="329"/>
    </location>
</feature>
<keyword evidence="6 9" id="KW-0472">Membrane</keyword>
<dbReference type="GO" id="GO:0005886">
    <property type="term" value="C:plasma membrane"/>
    <property type="evidence" value="ECO:0007669"/>
    <property type="project" value="UniProtKB-SubCell"/>
</dbReference>
<gene>
    <name evidence="12" type="ORF">PVAND_013580</name>
</gene>
<dbReference type="Proteomes" id="UP001107558">
    <property type="component" value="Chromosome 1"/>
</dbReference>
<dbReference type="GO" id="GO:0015276">
    <property type="term" value="F:ligand-gated monoatomic ion channel activity"/>
    <property type="evidence" value="ECO:0007669"/>
    <property type="project" value="InterPro"/>
</dbReference>